<comment type="caution">
    <text evidence="2">The sequence shown here is derived from an EMBL/GenBank/DDBJ whole genome shotgun (WGS) entry which is preliminary data.</text>
</comment>
<evidence type="ECO:0000313" key="2">
    <source>
        <dbReference type="EMBL" id="MBZ0158611.1"/>
    </source>
</evidence>
<dbReference type="InterPro" id="IPR056135">
    <property type="entry name" value="DUF7718"/>
</dbReference>
<dbReference type="Pfam" id="PF24839">
    <property type="entry name" value="DUF7718"/>
    <property type="match status" value="1"/>
</dbReference>
<dbReference type="EMBL" id="JAIOIU010000011">
    <property type="protein sequence ID" value="MBZ0158611.1"/>
    <property type="molecule type" value="Genomic_DNA"/>
</dbReference>
<gene>
    <name evidence="2" type="ORF">K8G79_00430</name>
</gene>
<evidence type="ECO:0000313" key="3">
    <source>
        <dbReference type="Proteomes" id="UP001197609"/>
    </source>
</evidence>
<accession>A0AAJ1EIG2</accession>
<dbReference type="Proteomes" id="UP001197609">
    <property type="component" value="Unassembled WGS sequence"/>
</dbReference>
<evidence type="ECO:0000259" key="1">
    <source>
        <dbReference type="Pfam" id="PF24839"/>
    </source>
</evidence>
<protein>
    <recommendedName>
        <fullName evidence="1">DUF7718 domain-containing protein</fullName>
    </recommendedName>
</protein>
<name>A0AAJ1EIG2_9BACT</name>
<sequence>MKLTRYTYLLTLNDRKRHEHVTEQGAVKQFTVQYETFIEGNWCPVIRYDTAHGFPHMDRIRPDDTVEKIPLLTKDLGEALTFADQDIDENWARYKEAYLKRKRA</sequence>
<reference evidence="2 3" key="1">
    <citation type="journal article" date="2021" name="bioRxiv">
        <title>Unraveling nitrogen, sulfur and carbon metabolic pathways and microbial community transcriptional responses to substrate deprivation and toxicity stresses in a bioreactor mimicking anoxic brackish coastal sediment conditions.</title>
        <authorList>
            <person name="Martins P.D."/>
            <person name="Echeveste M.J."/>
            <person name="Arshad A."/>
            <person name="Kurth J."/>
            <person name="Ouboter H."/>
            <person name="Jetten M.S.M."/>
            <person name="Welte C.U."/>
        </authorList>
    </citation>
    <scope>NUCLEOTIDE SEQUENCE [LARGE SCALE GENOMIC DNA]</scope>
    <source>
        <strain evidence="2">MAG_38</strain>
    </source>
</reference>
<feature type="domain" description="DUF7718" evidence="1">
    <location>
        <begin position="2"/>
        <end position="102"/>
    </location>
</feature>
<proteinExistence type="predicted"/>
<dbReference type="AlphaFoldDB" id="A0AAJ1EIG2"/>
<organism evidence="2 3">
    <name type="scientific">Candidatus Methylomirabilis tolerans</name>
    <dbReference type="NCBI Taxonomy" id="3123416"/>
    <lineage>
        <taxon>Bacteria</taxon>
        <taxon>Candidatus Methylomirabilota</taxon>
        <taxon>Candidatus Methylomirabilia</taxon>
        <taxon>Candidatus Methylomirabilales</taxon>
        <taxon>Candidatus Methylomirabilaceae</taxon>
        <taxon>Candidatus Methylomirabilis</taxon>
    </lineage>
</organism>